<keyword evidence="3" id="KW-1185">Reference proteome</keyword>
<feature type="signal peptide" evidence="1">
    <location>
        <begin position="1"/>
        <end position="17"/>
    </location>
</feature>
<organism evidence="2 3">
    <name type="scientific">Bos mutus grunniens</name>
    <name type="common">Wild yak</name>
    <name type="synonym">Bos grunniens</name>
    <dbReference type="NCBI Taxonomy" id="30521"/>
    <lineage>
        <taxon>Eukaryota</taxon>
        <taxon>Metazoa</taxon>
        <taxon>Chordata</taxon>
        <taxon>Craniata</taxon>
        <taxon>Vertebrata</taxon>
        <taxon>Euteleostomi</taxon>
        <taxon>Mammalia</taxon>
        <taxon>Eutheria</taxon>
        <taxon>Laurasiatheria</taxon>
        <taxon>Artiodactyla</taxon>
        <taxon>Ruminantia</taxon>
        <taxon>Pecora</taxon>
        <taxon>Bovidae</taxon>
        <taxon>Bovinae</taxon>
        <taxon>Bos</taxon>
    </lineage>
</organism>
<keyword evidence="1" id="KW-0732">Signal</keyword>
<evidence type="ECO:0000256" key="1">
    <source>
        <dbReference type="SAM" id="SignalP"/>
    </source>
</evidence>
<dbReference type="AlphaFoldDB" id="A0A8B9YR67"/>
<reference evidence="2" key="1">
    <citation type="submission" date="2019-05" db="EMBL/GenBank/DDBJ databases">
        <authorList>
            <person name="Zhang S."/>
            <person name="Liu J."/>
        </authorList>
    </citation>
    <scope>NUCLEOTIDE SEQUENCE [LARGE SCALE GENOMIC DNA]</scope>
</reference>
<reference evidence="2" key="2">
    <citation type="submission" date="2025-08" db="UniProtKB">
        <authorList>
            <consortium name="Ensembl"/>
        </authorList>
    </citation>
    <scope>IDENTIFICATION</scope>
</reference>
<proteinExistence type="predicted"/>
<evidence type="ECO:0000313" key="2">
    <source>
        <dbReference type="Ensembl" id="ENSBGRP00000037000.1"/>
    </source>
</evidence>
<reference evidence="2" key="3">
    <citation type="submission" date="2025-09" db="UniProtKB">
        <authorList>
            <consortium name="Ensembl"/>
        </authorList>
    </citation>
    <scope>IDENTIFICATION</scope>
</reference>
<protein>
    <submittedName>
        <fullName evidence="2">Uncharacterized protein</fullName>
    </submittedName>
</protein>
<dbReference type="GeneTree" id="ENSGT00960000189944"/>
<dbReference type="Proteomes" id="UP000694520">
    <property type="component" value="Chromosome 15"/>
</dbReference>
<evidence type="ECO:0000313" key="3">
    <source>
        <dbReference type="Proteomes" id="UP000694520"/>
    </source>
</evidence>
<name>A0A8B9YR67_BOSMU</name>
<sequence>LEWKLTVLFLSFWGALASCLLKKFTHGDVVYPKYKQGGLEIAGTLHCFVISYFGRIFHL</sequence>
<feature type="chain" id="PRO_5034152596" evidence="1">
    <location>
        <begin position="18"/>
        <end position="59"/>
    </location>
</feature>
<dbReference type="Ensembl" id="ENSBGRT00000042824.1">
    <property type="protein sequence ID" value="ENSBGRP00000037000.1"/>
    <property type="gene ID" value="ENSBGRG00000023179.1"/>
</dbReference>
<accession>A0A8B9YR67</accession>